<feature type="region of interest" description="Disordered" evidence="1">
    <location>
        <begin position="344"/>
        <end position="380"/>
    </location>
</feature>
<evidence type="ECO:0008006" key="6">
    <source>
        <dbReference type="Google" id="ProtNLM"/>
    </source>
</evidence>
<feature type="compositionally biased region" description="Low complexity" evidence="1">
    <location>
        <begin position="39"/>
        <end position="52"/>
    </location>
</feature>
<keyword evidence="2" id="KW-1133">Transmembrane helix</keyword>
<accession>A0A371P5R4</accession>
<keyword evidence="2" id="KW-0472">Membrane</keyword>
<feature type="region of interest" description="Disordered" evidence="1">
    <location>
        <begin position="27"/>
        <end position="89"/>
    </location>
</feature>
<keyword evidence="3" id="KW-0732">Signal</keyword>
<gene>
    <name evidence="4" type="ORF">DX116_17525</name>
</gene>
<evidence type="ECO:0000313" key="5">
    <source>
        <dbReference type="Proteomes" id="UP000265581"/>
    </source>
</evidence>
<keyword evidence="2" id="KW-0812">Transmembrane</keyword>
<comment type="caution">
    <text evidence="4">The sequence shown here is derived from an EMBL/GenBank/DDBJ whole genome shotgun (WGS) entry which is preliminary data.</text>
</comment>
<dbReference type="Proteomes" id="UP000265581">
    <property type="component" value="Unassembled WGS sequence"/>
</dbReference>
<feature type="compositionally biased region" description="Low complexity" evidence="1">
    <location>
        <begin position="60"/>
        <end position="75"/>
    </location>
</feature>
<feature type="transmembrane region" description="Helical" evidence="2">
    <location>
        <begin position="425"/>
        <end position="446"/>
    </location>
</feature>
<organism evidence="4 5">
    <name type="scientific">Aeromicrobium endophyticum</name>
    <dbReference type="NCBI Taxonomy" id="2292704"/>
    <lineage>
        <taxon>Bacteria</taxon>
        <taxon>Bacillati</taxon>
        <taxon>Actinomycetota</taxon>
        <taxon>Actinomycetes</taxon>
        <taxon>Propionibacteriales</taxon>
        <taxon>Nocardioidaceae</taxon>
        <taxon>Aeromicrobium</taxon>
    </lineage>
</organism>
<dbReference type="OrthoDB" id="7210788at2"/>
<sequence length="453" mass="46209">MRSEIRTALAVLVTSAVLLGSATMALAADGDPGTPGPIASEPASPSTSAPTSEPTPSPSSEPTDAPTSEPTDTPTTPAPTTPPVPTGAFSVSDAQLRWGLNDESNNKAFAPGTFNFFSAGKIADPGKGNTKLTSAGWKQTDGHVAIKKYLKGSWTPATWAGLQTDTEGRTMTSTNGPFSGHEVVIGGGTGTVDPTKGSATIRWSGSFTVLYYSGYSFFYVTDPQLTVANGIGTLTATLSGYGSSMDDLSQWKPVAPQPGVVLADLRTVDLSADLGFSVTPEYRGVDAPEGSVQTKSSPDWGSFPKTFVAFQNASGTGSYWYSSGGAADAHKVAKPVTVSYAAGSPLTVKPPVTQRKKSSGSGPGADRPLAQPVQPATAPASPLALPAPVAPEAVLGAAPVLQTRPVSAVHGLRAAPDRSTDTTGVWILGGALLAASALVGVAPFVYSATRTER</sequence>
<evidence type="ECO:0000256" key="3">
    <source>
        <dbReference type="SAM" id="SignalP"/>
    </source>
</evidence>
<dbReference type="AlphaFoldDB" id="A0A371P5R4"/>
<keyword evidence="5" id="KW-1185">Reference proteome</keyword>
<reference evidence="4 5" key="1">
    <citation type="submission" date="2018-08" db="EMBL/GenBank/DDBJ databases">
        <title>Aeromicrobium sp. M2KJ-4, whole genome shotgun sequence.</title>
        <authorList>
            <person name="Tuo L."/>
        </authorList>
    </citation>
    <scope>NUCLEOTIDE SEQUENCE [LARGE SCALE GENOMIC DNA]</scope>
    <source>
        <strain evidence="4 5">M2KJ-4</strain>
    </source>
</reference>
<evidence type="ECO:0000256" key="2">
    <source>
        <dbReference type="SAM" id="Phobius"/>
    </source>
</evidence>
<evidence type="ECO:0000256" key="1">
    <source>
        <dbReference type="SAM" id="MobiDB-lite"/>
    </source>
</evidence>
<evidence type="ECO:0000313" key="4">
    <source>
        <dbReference type="EMBL" id="REK70880.1"/>
    </source>
</evidence>
<protein>
    <recommendedName>
        <fullName evidence="6">Htaa domain-containing protein</fullName>
    </recommendedName>
</protein>
<feature type="chain" id="PRO_5016901534" description="Htaa domain-containing protein" evidence="3">
    <location>
        <begin position="28"/>
        <end position="453"/>
    </location>
</feature>
<dbReference type="RefSeq" id="WP_119705464.1">
    <property type="nucleotide sequence ID" value="NZ_JBHSOI010000002.1"/>
</dbReference>
<proteinExistence type="predicted"/>
<dbReference type="EMBL" id="QUBR01000002">
    <property type="protein sequence ID" value="REK70880.1"/>
    <property type="molecule type" value="Genomic_DNA"/>
</dbReference>
<feature type="signal peptide" evidence="3">
    <location>
        <begin position="1"/>
        <end position="27"/>
    </location>
</feature>
<feature type="compositionally biased region" description="Pro residues" evidence="1">
    <location>
        <begin position="76"/>
        <end position="85"/>
    </location>
</feature>
<name>A0A371P5R4_9ACTN</name>